<feature type="region of interest" description="Disordered" evidence="1">
    <location>
        <begin position="604"/>
        <end position="628"/>
    </location>
</feature>
<dbReference type="OrthoDB" id="5989247at2759"/>
<dbReference type="InterPro" id="IPR007527">
    <property type="entry name" value="Znf_SWIM"/>
</dbReference>
<dbReference type="GO" id="GO:0003700">
    <property type="term" value="F:DNA-binding transcription factor activity"/>
    <property type="evidence" value="ECO:0007669"/>
    <property type="project" value="InterPro"/>
</dbReference>
<comment type="caution">
    <text evidence="2">The sequence shown here is derived from an EMBL/GenBank/DDBJ whole genome shotgun (WGS) entry which is preliminary data.</text>
</comment>
<dbReference type="GO" id="GO:0008270">
    <property type="term" value="F:zinc ion binding"/>
    <property type="evidence" value="ECO:0007669"/>
    <property type="project" value="InterPro"/>
</dbReference>
<dbReference type="PROSITE" id="PS50966">
    <property type="entry name" value="ZF_SWIM"/>
    <property type="match status" value="1"/>
</dbReference>
<evidence type="ECO:0000313" key="3">
    <source>
        <dbReference type="Proteomes" id="UP001152795"/>
    </source>
</evidence>
<accession>A0A6S7GEB2</accession>
<feature type="compositionally biased region" description="Basic and acidic residues" evidence="1">
    <location>
        <begin position="607"/>
        <end position="621"/>
    </location>
</feature>
<gene>
    <name evidence="2" type="ORF">PACLA_8A085457</name>
</gene>
<dbReference type="Pfam" id="PF04434">
    <property type="entry name" value="SWIM"/>
    <property type="match status" value="1"/>
</dbReference>
<dbReference type="EMBL" id="CACRXK020000628">
    <property type="protein sequence ID" value="CAB3983561.1"/>
    <property type="molecule type" value="Genomic_DNA"/>
</dbReference>
<dbReference type="InterPro" id="IPR029309">
    <property type="entry name" value="CaRF"/>
</dbReference>
<dbReference type="AlphaFoldDB" id="A0A6S7GEB2"/>
<sequence>MSTETFYFVNTVEEAYRLISDYETENTIKFACYKSSKQFGNTDYKGKTHRVFWEDTKEIKGQRIEFDGTPFFLLGTKTYDCQHGQDRNAALKAKQQELRRQKQDWDHGAIAATKNRQIIQPSKKKCCPAQLKLREVLVFPEFKIDQDSKKRRQTASTKLRVAIQKDDVQLERRIYIDFPSLSDHANHITGEAFGIAQPVDERIIKKIEELVAEGVKNVNEMKRHIRVFVKSELFKHQQVPPSTNRRFHPKTSDIRNHILEKWKKENPEDNFFFRPYEFNPNANDGDDQSLKHSLLFVHQSAWQRRLLTKYGNNLCLLDATYKTTQYALPLFFLAVKTNVDYQSDAGYSRYVEKNVRAHSLYRGYSQDIPSYLHDRPHQVVKHCMAKKHLAEEFYLKQVLHQSDDGMFKVQSSTQTNVWYTVRFDTPSCSCMSYQHDHLPCKHFFAVFKNYPEWGWEKLPLRYISSPTLTLDENVIPKQSISHVVITEANVDVDSTTVEATSTASQSPPQCESTTLQPVPDKLMPTRKRAHRHIGSECREILHEIKSMTYLVSDYDKLSVLKKDFIELHNKVSEACQSDSGILLELSTENEPKQKRRKITCQRKLKKKDGPTHSKIPKEESKKHKYSGRVGAKASMMRKLYKAKKCPVNVVDLAKKKKNVIVAKSKLPASVKNGSTQNKTVTTSIPQQTCKVDVTSSHQRINTSLSSNTTTAMQVPEWGGSLDINLRKIYLENTCPIDNWLVITYVILQLYPLIYERLSNMIASPGAKLMLRLYQLYKEKKFNAAKWYLAQLNNLPARTTKEGAVVDFFGNEHNRFVRHLGSLFRHTSVSRCSHENCPHKMLKTDSSSNPAIVQISGTSSSVQHSVMNEIKSWLESEFKSQCLLKCTGSIPEEADISIMEGSSKDAVPLCIGERQHNGRDFAEGPPLVLPVDIDLLAKDGVVKGLQDVPHVIKGKNYRCAWCCFY</sequence>
<feature type="compositionally biased region" description="Polar residues" evidence="1">
    <location>
        <begin position="499"/>
        <end position="516"/>
    </location>
</feature>
<evidence type="ECO:0000256" key="1">
    <source>
        <dbReference type="SAM" id="MobiDB-lite"/>
    </source>
</evidence>
<protein>
    <submittedName>
        <fullName evidence="2">Calcium-responsive transcription factor</fullName>
    </submittedName>
</protein>
<evidence type="ECO:0000313" key="2">
    <source>
        <dbReference type="EMBL" id="CAB3983561.1"/>
    </source>
</evidence>
<dbReference type="Proteomes" id="UP001152795">
    <property type="component" value="Unassembled WGS sequence"/>
</dbReference>
<organism evidence="2 3">
    <name type="scientific">Paramuricea clavata</name>
    <name type="common">Red gorgonian</name>
    <name type="synonym">Violescent sea-whip</name>
    <dbReference type="NCBI Taxonomy" id="317549"/>
    <lineage>
        <taxon>Eukaryota</taxon>
        <taxon>Metazoa</taxon>
        <taxon>Cnidaria</taxon>
        <taxon>Anthozoa</taxon>
        <taxon>Octocorallia</taxon>
        <taxon>Malacalcyonacea</taxon>
        <taxon>Plexauridae</taxon>
        <taxon>Paramuricea</taxon>
    </lineage>
</organism>
<dbReference type="PANTHER" id="PTHR47456">
    <property type="entry name" value="PHD-TYPE DOMAIN-CONTAINING PROTEIN"/>
    <property type="match status" value="1"/>
</dbReference>
<reference evidence="2" key="1">
    <citation type="submission" date="2020-04" db="EMBL/GenBank/DDBJ databases">
        <authorList>
            <person name="Alioto T."/>
            <person name="Alioto T."/>
            <person name="Gomez Garrido J."/>
        </authorList>
    </citation>
    <scope>NUCLEOTIDE SEQUENCE</scope>
    <source>
        <strain evidence="2">A484AB</strain>
    </source>
</reference>
<feature type="region of interest" description="Disordered" evidence="1">
    <location>
        <begin position="499"/>
        <end position="520"/>
    </location>
</feature>
<proteinExistence type="predicted"/>
<name>A0A6S7GEB2_PARCT</name>
<keyword evidence="3" id="KW-1185">Reference proteome</keyword>
<dbReference type="Pfam" id="PF15299">
    <property type="entry name" value="ALS2CR8"/>
    <property type="match status" value="1"/>
</dbReference>
<dbReference type="PANTHER" id="PTHR47456:SF4">
    <property type="entry name" value="SWIM-TYPE DOMAIN-CONTAINING PROTEIN"/>
    <property type="match status" value="1"/>
</dbReference>